<feature type="region of interest" description="Disordered" evidence="1">
    <location>
        <begin position="401"/>
        <end position="432"/>
    </location>
</feature>
<dbReference type="Gene3D" id="3.30.420.40">
    <property type="match status" value="1"/>
</dbReference>
<dbReference type="Proteomes" id="UP000001058">
    <property type="component" value="Unassembled WGS sequence"/>
</dbReference>
<dbReference type="RefSeq" id="XP_002953835.1">
    <property type="nucleotide sequence ID" value="XM_002953789.1"/>
</dbReference>
<dbReference type="KEGG" id="vcn:VOLCADRAFT_106113"/>
<feature type="region of interest" description="Disordered" evidence="1">
    <location>
        <begin position="721"/>
        <end position="742"/>
    </location>
</feature>
<dbReference type="SUPFAM" id="SSF53067">
    <property type="entry name" value="Actin-like ATPase domain"/>
    <property type="match status" value="2"/>
</dbReference>
<accession>D8U560</accession>
<dbReference type="EMBL" id="GL378359">
    <property type="protein sequence ID" value="EFJ45159.1"/>
    <property type="molecule type" value="Genomic_DNA"/>
</dbReference>
<dbReference type="PANTHER" id="PTHR14187">
    <property type="entry name" value="ALPHA KINASE/ELONGATION FACTOR 2 KINASE"/>
    <property type="match status" value="1"/>
</dbReference>
<organism evidence="3">
    <name type="scientific">Volvox carteri f. nagariensis</name>
    <dbReference type="NCBI Taxonomy" id="3068"/>
    <lineage>
        <taxon>Eukaryota</taxon>
        <taxon>Viridiplantae</taxon>
        <taxon>Chlorophyta</taxon>
        <taxon>core chlorophytes</taxon>
        <taxon>Chlorophyceae</taxon>
        <taxon>CS clade</taxon>
        <taxon>Chlamydomonadales</taxon>
        <taxon>Volvocaceae</taxon>
        <taxon>Volvox</taxon>
    </lineage>
</organism>
<evidence type="ECO:0000313" key="3">
    <source>
        <dbReference type="Proteomes" id="UP000001058"/>
    </source>
</evidence>
<dbReference type="InParanoid" id="D8U560"/>
<feature type="region of interest" description="Disordered" evidence="1">
    <location>
        <begin position="1"/>
        <end position="40"/>
    </location>
</feature>
<dbReference type="PANTHER" id="PTHR14187:SF5">
    <property type="entry name" value="HEAT SHOCK 70 KDA PROTEIN 12A"/>
    <property type="match status" value="1"/>
</dbReference>
<dbReference type="STRING" id="3068.D8U560"/>
<feature type="region of interest" description="Disordered" evidence="1">
    <location>
        <begin position="620"/>
        <end position="656"/>
    </location>
</feature>
<gene>
    <name evidence="2" type="ORF">VOLCADRAFT_106113</name>
</gene>
<feature type="compositionally biased region" description="Acidic residues" evidence="1">
    <location>
        <begin position="407"/>
        <end position="420"/>
    </location>
</feature>
<feature type="compositionally biased region" description="Gly residues" evidence="1">
    <location>
        <begin position="630"/>
        <end position="649"/>
    </location>
</feature>
<proteinExistence type="predicted"/>
<evidence type="ECO:0000256" key="1">
    <source>
        <dbReference type="SAM" id="MobiDB-lite"/>
    </source>
</evidence>
<evidence type="ECO:0000313" key="2">
    <source>
        <dbReference type="EMBL" id="EFJ45159.1"/>
    </source>
</evidence>
<keyword evidence="3" id="KW-1185">Reference proteome</keyword>
<dbReference type="InterPro" id="IPR043129">
    <property type="entry name" value="ATPase_NBD"/>
</dbReference>
<dbReference type="eggNOG" id="KOG0101">
    <property type="taxonomic scope" value="Eukaryota"/>
</dbReference>
<sequence>MATPAASSGTGGISGGASRSSGRRGSLARTSGATDNNNSTLVQHARATTVVAIDVGTYGSGFAYVISRPGESSRTVVHTDWPDRPNGAAAAATGGTAGGSDRSATATGAVVQDRYPKTRSALLLRAGKGSAFGWTAVRKYCDMDEQERTEGRYHLVYGTEFKLGLEDRSRAAALPAGHLQQQATKGSLGSASASASASAASAARGMVRWCLTVPAMWSDGAKAAVRRAAHRAALITSLDSDELTVVLEPEAAALQLSIGADRPLLFPAAITSPLAAAASARAAPLPTTLVTASIAVGSGGSGTSAATGYGAKGADGSVGVGVGVGSAATGALRAGEIFMVVDAGGGTVDITVHEVIERGGTAVLSEAQAVPGWGAMWGATALDEAFKAHFRSKAKDLAPAGVRAEGDGNEDGGEEVDDWEGGGGGLGRWGGRDTWRVPIPPTLHAAMDAGVKADLLMEYGLDDSVVLDRQTLARLFRDPVYGVTQAANRQLDVLAAAPNAPAARCSKVILAGGFGCSRYLESQLAAAVGGRLAPGGGVLVPERAAAAVLQGAALYGMKPELVRARSSRLTYGLVEVDEVVTHVFTPLSPDQQIASVELWATDQQTVRWIEAEDIAAESARGRRGAAEAGALGGGGGGGSGDDGDNGGSTTGMRRVGNLERRMDTNHADRDHVRMCRVVVIGGITFTSLVRGQVLLLRDDPLPTATHVAVSGAAAAASVRVGDRGDGIGTGGSGSSDGEEPEERLIEVSLEFGRTEIRVTARDMLTGRRYSTRVKFAYSW</sequence>
<dbReference type="GeneID" id="9616558"/>
<feature type="compositionally biased region" description="Low complexity" evidence="1">
    <location>
        <begin position="87"/>
        <end position="105"/>
    </location>
</feature>
<dbReference type="AlphaFoldDB" id="D8U560"/>
<reference evidence="2 3" key="1">
    <citation type="journal article" date="2010" name="Science">
        <title>Genomic analysis of organismal complexity in the multicellular green alga Volvox carteri.</title>
        <authorList>
            <person name="Prochnik S.E."/>
            <person name="Umen J."/>
            <person name="Nedelcu A.M."/>
            <person name="Hallmann A."/>
            <person name="Miller S.M."/>
            <person name="Nishii I."/>
            <person name="Ferris P."/>
            <person name="Kuo A."/>
            <person name="Mitros T."/>
            <person name="Fritz-Laylin L.K."/>
            <person name="Hellsten U."/>
            <person name="Chapman J."/>
            <person name="Simakov O."/>
            <person name="Rensing S.A."/>
            <person name="Terry A."/>
            <person name="Pangilinan J."/>
            <person name="Kapitonov V."/>
            <person name="Jurka J."/>
            <person name="Salamov A."/>
            <person name="Shapiro H."/>
            <person name="Schmutz J."/>
            <person name="Grimwood J."/>
            <person name="Lindquist E."/>
            <person name="Lucas S."/>
            <person name="Grigoriev I.V."/>
            <person name="Schmitt R."/>
            <person name="Kirk D."/>
            <person name="Rokhsar D.S."/>
        </authorList>
    </citation>
    <scope>NUCLEOTIDE SEQUENCE [LARGE SCALE GENOMIC DNA]</scope>
    <source>
        <strain evidence="3">f. Nagariensis / Eve</strain>
    </source>
</reference>
<dbReference type="OrthoDB" id="546249at2759"/>
<feature type="compositionally biased region" description="Low complexity" evidence="1">
    <location>
        <begin position="16"/>
        <end position="33"/>
    </location>
</feature>
<feature type="region of interest" description="Disordered" evidence="1">
    <location>
        <begin position="80"/>
        <end position="105"/>
    </location>
</feature>
<protein>
    <submittedName>
        <fullName evidence="2">Uncharacterized protein</fullName>
    </submittedName>
</protein>
<name>D8U560_VOLCA</name>